<evidence type="ECO:0000256" key="1">
    <source>
        <dbReference type="SAM" id="SignalP"/>
    </source>
</evidence>
<dbReference type="RefSeq" id="WP_183307816.1">
    <property type="nucleotide sequence ID" value="NZ_JACIEP010000010.1"/>
</dbReference>
<dbReference type="AlphaFoldDB" id="A0A840CWV3"/>
<dbReference type="GO" id="GO:0016787">
    <property type="term" value="F:hydrolase activity"/>
    <property type="evidence" value="ECO:0007669"/>
    <property type="project" value="InterPro"/>
</dbReference>
<gene>
    <name evidence="3" type="ORF">GGR21_002846</name>
</gene>
<dbReference type="Gene3D" id="2.60.120.560">
    <property type="entry name" value="Exo-inulinase, domain 1"/>
    <property type="match status" value="2"/>
</dbReference>
<dbReference type="InterPro" id="IPR010496">
    <property type="entry name" value="AL/BT2_dom"/>
</dbReference>
<sequence length="449" mass="50568">MKKNILLAALLLFTAAISAQEWQPLFNGKNLKGWKKLNGKAEYKIVDGAIVGTSKMDTPNSFLATEKNYGDFILEFDFKVDDGLNSGVQFRSLSLKDYQNGRVHGYQFEIDPSQRAWTGGIYDEARRNWLYPMTVNPPAQSAFKNNEWNKARIEAIGNTIRTWVNGIACANIWDDMTLSGFIALQVHAIWDKKLEGKTVSWKDIRICTTDVEKYKTPETNDAPQVNCIVNTISPLEAKDGWALLWDGKTTNGWRGGKLTTFPTKGWVVDNGLLKVMKSDGGESTNGGDIVTTRKYKNFMLKVDFKITEGANSGVKYFVDTELNKGAGSSIGCEFQILDDEKHPDAKLGVKGNRKLGALYDLIPAPDNKPFKKKEFNTAMVIVKGNHVEHWLNGVKLLEYDRNNAMWNALVAYSKYHDWPNFGNAAEGYILLQDHGDEVWFKNVKIKELK</sequence>
<evidence type="ECO:0000313" key="3">
    <source>
        <dbReference type="EMBL" id="MBB4036932.1"/>
    </source>
</evidence>
<organism evidence="3 4">
    <name type="scientific">Dysgonomonas hofstadii</name>
    <dbReference type="NCBI Taxonomy" id="637886"/>
    <lineage>
        <taxon>Bacteria</taxon>
        <taxon>Pseudomonadati</taxon>
        <taxon>Bacteroidota</taxon>
        <taxon>Bacteroidia</taxon>
        <taxon>Bacteroidales</taxon>
        <taxon>Dysgonomonadaceae</taxon>
        <taxon>Dysgonomonas</taxon>
    </lineage>
</organism>
<dbReference type="Pfam" id="PF06439">
    <property type="entry name" value="3keto-disac_hyd"/>
    <property type="match status" value="2"/>
</dbReference>
<evidence type="ECO:0000313" key="4">
    <source>
        <dbReference type="Proteomes" id="UP000555103"/>
    </source>
</evidence>
<dbReference type="EMBL" id="JACIEP010000010">
    <property type="protein sequence ID" value="MBB4036932.1"/>
    <property type="molecule type" value="Genomic_DNA"/>
</dbReference>
<reference evidence="3 4" key="1">
    <citation type="submission" date="2020-08" db="EMBL/GenBank/DDBJ databases">
        <title>Genomic Encyclopedia of Type Strains, Phase IV (KMG-IV): sequencing the most valuable type-strain genomes for metagenomic binning, comparative biology and taxonomic classification.</title>
        <authorList>
            <person name="Goeker M."/>
        </authorList>
    </citation>
    <scope>NUCLEOTIDE SEQUENCE [LARGE SCALE GENOMIC DNA]</scope>
    <source>
        <strain evidence="3 4">DSM 104969</strain>
    </source>
</reference>
<name>A0A840CWV3_9BACT</name>
<keyword evidence="1" id="KW-0732">Signal</keyword>
<keyword evidence="4" id="KW-1185">Reference proteome</keyword>
<dbReference type="Proteomes" id="UP000555103">
    <property type="component" value="Unassembled WGS sequence"/>
</dbReference>
<comment type="caution">
    <text evidence="3">The sequence shown here is derived from an EMBL/GenBank/DDBJ whole genome shotgun (WGS) entry which is preliminary data.</text>
</comment>
<evidence type="ECO:0000259" key="2">
    <source>
        <dbReference type="Pfam" id="PF06439"/>
    </source>
</evidence>
<feature type="domain" description="3-keto-alpha-glucoside-1,2-lyase/3-keto-2-hydroxy-glucal hydratase" evidence="2">
    <location>
        <begin position="21"/>
        <end position="206"/>
    </location>
</feature>
<protein>
    <recommendedName>
        <fullName evidence="2">3-keto-alpha-glucoside-1,2-lyase/3-keto-2-hydroxy-glucal hydratase domain-containing protein</fullName>
    </recommendedName>
</protein>
<feature type="signal peptide" evidence="1">
    <location>
        <begin position="1"/>
        <end position="19"/>
    </location>
</feature>
<feature type="chain" id="PRO_5032602910" description="3-keto-alpha-glucoside-1,2-lyase/3-keto-2-hydroxy-glucal hydratase domain-containing protein" evidence="1">
    <location>
        <begin position="20"/>
        <end position="449"/>
    </location>
</feature>
<accession>A0A840CWV3</accession>
<feature type="domain" description="3-keto-alpha-glucoside-1,2-lyase/3-keto-2-hydroxy-glucal hydratase" evidence="2">
    <location>
        <begin position="240"/>
        <end position="446"/>
    </location>
</feature>
<proteinExistence type="predicted"/>